<comment type="caution">
    <text evidence="2">The sequence shown here is derived from an EMBL/GenBank/DDBJ whole genome shotgun (WGS) entry which is preliminary data.</text>
</comment>
<feature type="transmembrane region" description="Helical" evidence="1">
    <location>
        <begin position="49"/>
        <end position="67"/>
    </location>
</feature>
<dbReference type="Proteomes" id="UP000281431">
    <property type="component" value="Unassembled WGS sequence"/>
</dbReference>
<evidence type="ECO:0000313" key="2">
    <source>
        <dbReference type="EMBL" id="RQG96266.1"/>
    </source>
</evidence>
<keyword evidence="1" id="KW-0472">Membrane</keyword>
<keyword evidence="1" id="KW-0812">Transmembrane</keyword>
<reference evidence="2 3" key="1">
    <citation type="submission" date="2018-10" db="EMBL/GenBank/DDBJ databases">
        <title>Natrarchaeobius chitinivorans gen. nov., sp. nov., and Natrarchaeobius haloalkaliphilus sp. nov., alkaliphilic, chitin-utilizing haloarchaea from hypersaline alkaline lakes.</title>
        <authorList>
            <person name="Sorokin D.Y."/>
            <person name="Elcheninov A.G."/>
            <person name="Kostrikina N.A."/>
            <person name="Bale N.J."/>
            <person name="Sinninghe Damste J.S."/>
            <person name="Khijniak T.V."/>
            <person name="Kublanov I.V."/>
            <person name="Toshchakov S.V."/>
        </authorList>
    </citation>
    <scope>NUCLEOTIDE SEQUENCE [LARGE SCALE GENOMIC DNA]</scope>
    <source>
        <strain evidence="2 3">AArcht7</strain>
    </source>
</reference>
<dbReference type="EMBL" id="REFZ01000025">
    <property type="protein sequence ID" value="RQG96266.1"/>
    <property type="molecule type" value="Genomic_DNA"/>
</dbReference>
<protein>
    <submittedName>
        <fullName evidence="2">Uncharacterized protein</fullName>
    </submittedName>
</protein>
<evidence type="ECO:0000256" key="1">
    <source>
        <dbReference type="SAM" id="Phobius"/>
    </source>
</evidence>
<keyword evidence="3" id="KW-1185">Reference proteome</keyword>
<sequence>MGRRGSESVDGRLYGLIVLSTVFGIGHHVDHVVRGNHVGWPLIPEITPFTYTLAIYPFLAAGLYLTLTERAGAGYWAVLLGAIFALVTVTHFGPWATEPPGDVVGPYESALAGYAAFAWLLGLVGALLVATCYSVLRWRRVA</sequence>
<feature type="transmembrane region" description="Helical" evidence="1">
    <location>
        <begin position="12"/>
        <end position="29"/>
    </location>
</feature>
<gene>
    <name evidence="2" type="ORF">EA472_20640</name>
</gene>
<feature type="transmembrane region" description="Helical" evidence="1">
    <location>
        <begin position="74"/>
        <end position="96"/>
    </location>
</feature>
<feature type="transmembrane region" description="Helical" evidence="1">
    <location>
        <begin position="116"/>
        <end position="136"/>
    </location>
</feature>
<evidence type="ECO:0000313" key="3">
    <source>
        <dbReference type="Proteomes" id="UP000281431"/>
    </source>
</evidence>
<dbReference type="OrthoDB" id="203829at2157"/>
<accession>A0A3N6MP33</accession>
<organism evidence="2 3">
    <name type="scientific">Natrarchaeobius chitinivorans</name>
    <dbReference type="NCBI Taxonomy" id="1679083"/>
    <lineage>
        <taxon>Archaea</taxon>
        <taxon>Methanobacteriati</taxon>
        <taxon>Methanobacteriota</taxon>
        <taxon>Stenosarchaea group</taxon>
        <taxon>Halobacteria</taxon>
        <taxon>Halobacteriales</taxon>
        <taxon>Natrialbaceae</taxon>
        <taxon>Natrarchaeobius</taxon>
    </lineage>
</organism>
<dbReference type="AlphaFoldDB" id="A0A3N6MP33"/>
<keyword evidence="1" id="KW-1133">Transmembrane helix</keyword>
<name>A0A3N6MP33_NATCH</name>
<proteinExistence type="predicted"/>